<evidence type="ECO:0000256" key="1">
    <source>
        <dbReference type="SAM" id="Phobius"/>
    </source>
</evidence>
<dbReference type="Proteomes" id="UP000199451">
    <property type="component" value="Unassembled WGS sequence"/>
</dbReference>
<keyword evidence="2" id="KW-0436">Ligase</keyword>
<keyword evidence="1" id="KW-0812">Transmembrane</keyword>
<feature type="transmembrane region" description="Helical" evidence="1">
    <location>
        <begin position="35"/>
        <end position="54"/>
    </location>
</feature>
<sequence length="409" mass="45531">MVQDVSNIERGLLLFTVFLSPLFFVQIAGKNLAPWDFIFIITVLLYALRTGSVAIGPTKRYVLGVVIFVTASVLSLLNSPFPANSFLDSGQYYLILFAVVPASLTVFSDRNSRWLGYLTVAAILNIISVLCIIYSVATGSFTVEIVYANHNIIPVLTAGAAITAAGLALCGNKPTYFRVIGAVLMSVNTLAVFLGPSVGAYIMVSVAIWLFVWWRAVRHPGIEKIFWTVSFVGGVVGLLVLLGKWQVVYQIGFEHRWPMYREAFFDGFQAFPLGGGMSSADIYLADIPTDISREVHNIWLSHWLEFGVLGIIGTVLIFSDWPVALYQTVSSDEQRIPAWEYSLVALFGAWFIQVQFQPAPVTRFWWVIFGLSWTVLLDRQQSVQVVSTSSEQRSIRENLSDQQESNLVE</sequence>
<feature type="transmembrane region" description="Helical" evidence="1">
    <location>
        <begin position="152"/>
        <end position="169"/>
    </location>
</feature>
<evidence type="ECO:0000313" key="2">
    <source>
        <dbReference type="EMBL" id="SDM91924.1"/>
    </source>
</evidence>
<feature type="transmembrane region" description="Helical" evidence="1">
    <location>
        <begin position="114"/>
        <end position="137"/>
    </location>
</feature>
<accession>A0A1G9X5A7</accession>
<dbReference type="OrthoDB" id="381291at2157"/>
<organism evidence="2 3">
    <name type="scientific">Halogranum gelatinilyticum</name>
    <dbReference type="NCBI Taxonomy" id="660521"/>
    <lineage>
        <taxon>Archaea</taxon>
        <taxon>Methanobacteriati</taxon>
        <taxon>Methanobacteriota</taxon>
        <taxon>Stenosarchaea group</taxon>
        <taxon>Halobacteria</taxon>
        <taxon>Halobacteriales</taxon>
        <taxon>Haloferacaceae</taxon>
    </lineage>
</organism>
<reference evidence="3" key="1">
    <citation type="submission" date="2016-10" db="EMBL/GenBank/DDBJ databases">
        <authorList>
            <person name="Varghese N."/>
            <person name="Submissions S."/>
        </authorList>
    </citation>
    <scope>NUCLEOTIDE SEQUENCE [LARGE SCALE GENOMIC DNA]</scope>
    <source>
        <strain evidence="3">CGMCC 1.10119</strain>
    </source>
</reference>
<dbReference type="GO" id="GO:0016874">
    <property type="term" value="F:ligase activity"/>
    <property type="evidence" value="ECO:0007669"/>
    <property type="project" value="UniProtKB-KW"/>
</dbReference>
<feature type="transmembrane region" description="Helical" evidence="1">
    <location>
        <begin position="90"/>
        <end position="107"/>
    </location>
</feature>
<keyword evidence="1" id="KW-0472">Membrane</keyword>
<feature type="transmembrane region" description="Helical" evidence="1">
    <location>
        <begin position="12"/>
        <end position="29"/>
    </location>
</feature>
<name>A0A1G9X5A7_9EURY</name>
<proteinExistence type="predicted"/>
<dbReference type="InterPro" id="IPR051533">
    <property type="entry name" value="WaaL-like"/>
</dbReference>
<keyword evidence="3" id="KW-1185">Reference proteome</keyword>
<dbReference type="RefSeq" id="WP_139173353.1">
    <property type="nucleotide sequence ID" value="NZ_FNHL01000004.1"/>
</dbReference>
<evidence type="ECO:0000313" key="3">
    <source>
        <dbReference type="Proteomes" id="UP000199451"/>
    </source>
</evidence>
<feature type="transmembrane region" description="Helical" evidence="1">
    <location>
        <begin position="338"/>
        <end position="356"/>
    </location>
</feature>
<dbReference type="PANTHER" id="PTHR37422:SF13">
    <property type="entry name" value="LIPOPOLYSACCHARIDE BIOSYNTHESIS PROTEIN PA4999-RELATED"/>
    <property type="match status" value="1"/>
</dbReference>
<dbReference type="AlphaFoldDB" id="A0A1G9X5A7"/>
<keyword evidence="1" id="KW-1133">Transmembrane helix</keyword>
<gene>
    <name evidence="2" type="ORF">SAMN04487949_2846</name>
</gene>
<protein>
    <submittedName>
        <fullName evidence="2">O-antigen ligase</fullName>
    </submittedName>
</protein>
<dbReference type="PANTHER" id="PTHR37422">
    <property type="entry name" value="TEICHURONIC ACID BIOSYNTHESIS PROTEIN TUAE"/>
    <property type="match status" value="1"/>
</dbReference>
<dbReference type="EMBL" id="FNHL01000004">
    <property type="protein sequence ID" value="SDM91924.1"/>
    <property type="molecule type" value="Genomic_DNA"/>
</dbReference>
<feature type="transmembrane region" description="Helical" evidence="1">
    <location>
        <begin position="306"/>
        <end position="326"/>
    </location>
</feature>
<feature type="transmembrane region" description="Helical" evidence="1">
    <location>
        <begin position="200"/>
        <end position="217"/>
    </location>
</feature>
<feature type="transmembrane region" description="Helical" evidence="1">
    <location>
        <begin position="224"/>
        <end position="243"/>
    </location>
</feature>
<feature type="transmembrane region" description="Helical" evidence="1">
    <location>
        <begin position="61"/>
        <end position="78"/>
    </location>
</feature>